<organism evidence="2 3">
    <name type="scientific">Mycobacterium phage Willis</name>
    <dbReference type="NCBI Taxonomy" id="1486404"/>
    <lineage>
        <taxon>Viruses</taxon>
        <taxon>Duplodnaviria</taxon>
        <taxon>Heunggongvirae</taxon>
        <taxon>Uroviricota</taxon>
        <taxon>Caudoviricetes</taxon>
        <taxon>Ceeclamvirinae</taxon>
        <taxon>Bixzunavirus</taxon>
        <taxon>Bixzunavirus Bxz1</taxon>
    </lineage>
</organism>
<accession>A0A068CGU8</accession>
<evidence type="ECO:0000256" key="1">
    <source>
        <dbReference type="SAM" id="MobiDB-lite"/>
    </source>
</evidence>
<reference evidence="2 3" key="1">
    <citation type="submission" date="2014-03" db="EMBL/GenBank/DDBJ databases">
        <authorList>
            <person name="Churilla B.M."/>
            <person name="Abrahim M.R."/>
            <person name="Burke K.A."/>
            <person name="Yu V.J."/>
            <person name="Adkins N.L."/>
            <person name="Cohen K.L."/>
            <person name="Colicchio M.A."/>
            <person name="Fasoranti T.O."/>
            <person name="Genkil J.S."/>
            <person name="Kramer Z.J."/>
            <person name="Prout A.K."/>
            <person name="Schafer C.E."/>
            <person name="Schwarz A.G."/>
            <person name="Tish M."/>
            <person name="Vispute N."/>
            <person name="Wilkes K.E."/>
            <person name="Williams C.R."/>
            <person name="Xiao X."/>
            <person name="Yoder B.A."/>
            <person name="Lapin J.S."/>
            <person name="Ott C.T."/>
            <person name="Walburn T.D."/>
            <person name="Bradley K.W."/>
            <person name="Clarke D.Q."/>
            <person name="Lewis M.F."/>
            <person name="Barker L.P."/>
            <person name="Bailey C."/>
            <person name="Asai D.J."/>
            <person name="Bowman C.A."/>
            <person name="Russell D.A."/>
            <person name="Pope W.H."/>
            <person name="Jacobs-Sera D."/>
            <person name="Hendrix R.W."/>
            <person name="Hatfull G.F."/>
        </authorList>
    </citation>
    <scope>NUCLEOTIDE SEQUENCE [LARGE SCALE GENOMIC DNA]</scope>
</reference>
<feature type="compositionally biased region" description="Basic and acidic residues" evidence="1">
    <location>
        <begin position="1"/>
        <end position="14"/>
    </location>
</feature>
<name>A0A068CGU8_9CAUD</name>
<protein>
    <submittedName>
        <fullName evidence="2">Uncharacterized protein</fullName>
    </submittedName>
</protein>
<sequence length="73" mass="8265">MPEIDHVRGIEGHPELPGPPYDPPTHTWAVPVNDLVRTPKGDPDGKRKQYIEIRGPQLEFIEARDDAPEDDEN</sequence>
<evidence type="ECO:0000313" key="3">
    <source>
        <dbReference type="Proteomes" id="UP000027390"/>
    </source>
</evidence>
<proteinExistence type="predicted"/>
<feature type="region of interest" description="Disordered" evidence="1">
    <location>
        <begin position="1"/>
        <end position="29"/>
    </location>
</feature>
<dbReference type="Proteomes" id="UP000027390">
    <property type="component" value="Segment"/>
</dbReference>
<evidence type="ECO:0000313" key="2">
    <source>
        <dbReference type="EMBL" id="AID18187.1"/>
    </source>
</evidence>
<dbReference type="EMBL" id="KJ595575">
    <property type="protein sequence ID" value="AID18187.1"/>
    <property type="molecule type" value="Genomic_DNA"/>
</dbReference>
<gene>
    <name evidence="2" type="primary">111</name>
    <name evidence="2" type="ORF">PBI_WILLIS_111</name>
</gene>